<evidence type="ECO:0000256" key="6">
    <source>
        <dbReference type="ARBA" id="ARBA00023315"/>
    </source>
</evidence>
<dbReference type="CDD" id="cd07984">
    <property type="entry name" value="LPLAT_LABLAT-like"/>
    <property type="match status" value="1"/>
</dbReference>
<dbReference type="GO" id="GO:0016746">
    <property type="term" value="F:acyltransferase activity"/>
    <property type="evidence" value="ECO:0007669"/>
    <property type="project" value="UniProtKB-KW"/>
</dbReference>
<keyword evidence="6 7" id="KW-0012">Acyltransferase</keyword>
<gene>
    <name evidence="7" type="ORF">B9Z44_05275</name>
</gene>
<protein>
    <submittedName>
        <fullName evidence="7">Lipid A biosynthesis acyltransferase</fullName>
    </submittedName>
</protein>
<dbReference type="AlphaFoldDB" id="A0A315EMD5"/>
<evidence type="ECO:0000256" key="2">
    <source>
        <dbReference type="ARBA" id="ARBA00022475"/>
    </source>
</evidence>
<keyword evidence="4 7" id="KW-0808">Transferase</keyword>
<accession>A0A315EMD5</accession>
<dbReference type="GO" id="GO:0009247">
    <property type="term" value="P:glycolipid biosynthetic process"/>
    <property type="evidence" value="ECO:0007669"/>
    <property type="project" value="UniProtKB-ARBA"/>
</dbReference>
<dbReference type="RefSeq" id="WP_108358362.1">
    <property type="nucleotide sequence ID" value="NZ_NESP01000001.1"/>
</dbReference>
<dbReference type="EMBL" id="NESP01000001">
    <property type="protein sequence ID" value="PUE59050.1"/>
    <property type="molecule type" value="Genomic_DNA"/>
</dbReference>
<reference evidence="7 8" key="1">
    <citation type="submission" date="2017-04" db="EMBL/GenBank/DDBJ databases">
        <title>Unexpected and diverse lifestyles within the genus Limnohabitans.</title>
        <authorList>
            <person name="Kasalicky V."/>
            <person name="Mehrshad M."/>
            <person name="Andrei S.-A."/>
            <person name="Salcher M."/>
            <person name="Kratochvilova H."/>
            <person name="Simek K."/>
            <person name="Ghai R."/>
        </authorList>
    </citation>
    <scope>NUCLEOTIDE SEQUENCE [LARGE SCALE GENOMIC DNA]</scope>
    <source>
        <strain evidence="7 8">MWH-C5</strain>
    </source>
</reference>
<organism evidence="7 8">
    <name type="scientific">Limnohabitans curvus</name>
    <dbReference type="NCBI Taxonomy" id="323423"/>
    <lineage>
        <taxon>Bacteria</taxon>
        <taxon>Pseudomonadati</taxon>
        <taxon>Pseudomonadota</taxon>
        <taxon>Betaproteobacteria</taxon>
        <taxon>Burkholderiales</taxon>
        <taxon>Comamonadaceae</taxon>
        <taxon>Limnohabitans</taxon>
    </lineage>
</organism>
<evidence type="ECO:0000313" key="7">
    <source>
        <dbReference type="EMBL" id="PUE59050.1"/>
    </source>
</evidence>
<dbReference type="GO" id="GO:0005886">
    <property type="term" value="C:plasma membrane"/>
    <property type="evidence" value="ECO:0007669"/>
    <property type="project" value="UniProtKB-SubCell"/>
</dbReference>
<dbReference type="PIRSF" id="PIRSF026649">
    <property type="entry name" value="MsbB"/>
    <property type="match status" value="1"/>
</dbReference>
<dbReference type="Pfam" id="PF03279">
    <property type="entry name" value="Lip_A_acyltrans"/>
    <property type="match status" value="1"/>
</dbReference>
<evidence type="ECO:0000256" key="4">
    <source>
        <dbReference type="ARBA" id="ARBA00022679"/>
    </source>
</evidence>
<evidence type="ECO:0000256" key="3">
    <source>
        <dbReference type="ARBA" id="ARBA00022519"/>
    </source>
</evidence>
<evidence type="ECO:0000256" key="5">
    <source>
        <dbReference type="ARBA" id="ARBA00023136"/>
    </source>
</evidence>
<dbReference type="Proteomes" id="UP000251341">
    <property type="component" value="Unassembled WGS sequence"/>
</dbReference>
<comment type="caution">
    <text evidence="7">The sequence shown here is derived from an EMBL/GenBank/DDBJ whole genome shotgun (WGS) entry which is preliminary data.</text>
</comment>
<keyword evidence="5" id="KW-0472">Membrane</keyword>
<dbReference type="PANTHER" id="PTHR30606">
    <property type="entry name" value="LIPID A BIOSYNTHESIS LAUROYL ACYLTRANSFERASE"/>
    <property type="match status" value="1"/>
</dbReference>
<dbReference type="InterPro" id="IPR004960">
    <property type="entry name" value="LipA_acyltrans"/>
</dbReference>
<evidence type="ECO:0000256" key="1">
    <source>
        <dbReference type="ARBA" id="ARBA00004533"/>
    </source>
</evidence>
<comment type="subcellular location">
    <subcellularLocation>
        <location evidence="1">Cell inner membrane</location>
    </subcellularLocation>
</comment>
<keyword evidence="2" id="KW-1003">Cell membrane</keyword>
<dbReference type="PANTHER" id="PTHR30606:SF9">
    <property type="entry name" value="LIPID A BIOSYNTHESIS LAUROYLTRANSFERASE"/>
    <property type="match status" value="1"/>
</dbReference>
<name>A0A315EMD5_9BURK</name>
<evidence type="ECO:0000313" key="8">
    <source>
        <dbReference type="Proteomes" id="UP000251341"/>
    </source>
</evidence>
<sequence length="288" mass="32373">MFSNFGLCVLRGLGYLPLSWLRALGAGLGALLMAVIPSRRRVVQTNLRVCFPHLSDAERDALTRQTFVYFAQAWLDRSWLWHRSATCIQSRVQLSGEVAALSEATPTVLFAPHFMGLDVGWTALTLNLPLRFTTIFTPQSNAAVDAWVAKGRQRFGQVRLFRREDGVKPIVAALRQNELLYLLPDMNFGPSESIFVPFYGEPAATVPSLSRFAKLGRARVVPVITRMTDAGYEVVVHPAWNDFPTDDAEADTAKMNQRLAVFINTMPAQYFWVHKRFKTRPPGAPELY</sequence>
<keyword evidence="8" id="KW-1185">Reference proteome</keyword>
<keyword evidence="3" id="KW-0997">Cell inner membrane</keyword>
<proteinExistence type="predicted"/>